<evidence type="ECO:0000256" key="13">
    <source>
        <dbReference type="PIRSR" id="PIRSR634016-1"/>
    </source>
</evidence>
<comment type="caution">
    <text evidence="18">The sequence shown here is derived from an EMBL/GenBank/DDBJ whole genome shotgun (WGS) entry which is preliminary data.</text>
</comment>
<dbReference type="GO" id="GO:0070006">
    <property type="term" value="F:metalloaminopeptidase activity"/>
    <property type="evidence" value="ECO:0007669"/>
    <property type="project" value="TreeGrafter"/>
</dbReference>
<dbReference type="InterPro" id="IPR045357">
    <property type="entry name" value="Aminopeptidase_N-like_N"/>
</dbReference>
<dbReference type="Gene3D" id="2.60.40.1730">
    <property type="entry name" value="tricorn interacting facor f3 domain"/>
    <property type="match status" value="1"/>
</dbReference>
<dbReference type="FunFam" id="2.60.40.1730:FF:000012">
    <property type="entry name" value="Aminopeptidase N"/>
    <property type="match status" value="1"/>
</dbReference>
<dbReference type="Proteomes" id="UP000828390">
    <property type="component" value="Unassembled WGS sequence"/>
</dbReference>
<dbReference type="CDD" id="cd09601">
    <property type="entry name" value="M1_APN-Q_like"/>
    <property type="match status" value="1"/>
</dbReference>
<keyword evidence="7 14" id="KW-0862">Zinc</keyword>
<dbReference type="Pfam" id="PF11838">
    <property type="entry name" value="ERAP1_C"/>
    <property type="match status" value="1"/>
</dbReference>
<dbReference type="Gene3D" id="1.10.390.10">
    <property type="entry name" value="Neutral Protease Domain 2"/>
    <property type="match status" value="1"/>
</dbReference>
<feature type="binding site" evidence="14">
    <location>
        <position position="413"/>
    </location>
    <ligand>
        <name>Zn(2+)</name>
        <dbReference type="ChEBI" id="CHEBI:29105"/>
        <note>catalytic</note>
    </ligand>
</feature>
<dbReference type="GO" id="GO:0005886">
    <property type="term" value="C:plasma membrane"/>
    <property type="evidence" value="ECO:0007669"/>
    <property type="project" value="UniProtKB-SubCell"/>
</dbReference>
<feature type="domain" description="Aminopeptidase N-like N-terminal" evidence="17">
    <location>
        <begin position="108"/>
        <end position="302"/>
    </location>
</feature>
<dbReference type="GO" id="GO:0005737">
    <property type="term" value="C:cytoplasm"/>
    <property type="evidence" value="ECO:0007669"/>
    <property type="project" value="TreeGrafter"/>
</dbReference>
<keyword evidence="19" id="KW-1185">Reference proteome</keyword>
<dbReference type="SUPFAM" id="SSF55486">
    <property type="entry name" value="Metalloproteases ('zincins'), catalytic domain"/>
    <property type="match status" value="1"/>
</dbReference>
<sequence length="413" mass="46593">MLAWDFVRDRWDYLYNTYGKGVFSFTNLISGLTQSFNKETQLKQLHQFLEEHPDMGTGNRAFRMAIETTESNIRWMADNQKTVSDWLKKVGVTSASRVKDVRLPTHPVPDVYDIVLQPNMYDGEPDDLNFEGYVKIHMTAKEAGKNVTLHANKLTILESSIRFGSDDGGNTGPSYTGVHVPDKARQFEVFFLDSALVPGRAYFIELNFTGPLTGDLAGLYLSQYERGNQTVYIATSQMEATDARKAFPCFDEPAIKAAFNVKLVRKSHMKSISNMPIISNYTLNNGMVVDVFNNSAKMSTYLLALIVCDFDYIENKTKSGITYRSWARPEYINQAKVALEAGVKIITYYEDYFGAQFPLPKQDMIAIPDFAAGAMENWGLITYRETAMLYEPGVSSEANLQRVNVVIAHELAH</sequence>
<dbReference type="GO" id="GO:0008270">
    <property type="term" value="F:zinc ion binding"/>
    <property type="evidence" value="ECO:0007669"/>
    <property type="project" value="InterPro"/>
</dbReference>
<dbReference type="InterPro" id="IPR027268">
    <property type="entry name" value="Peptidase_M4/M1_CTD_sf"/>
</dbReference>
<organism evidence="18 19">
    <name type="scientific">Dreissena polymorpha</name>
    <name type="common">Zebra mussel</name>
    <name type="synonym">Mytilus polymorpha</name>
    <dbReference type="NCBI Taxonomy" id="45954"/>
    <lineage>
        <taxon>Eukaryota</taxon>
        <taxon>Metazoa</taxon>
        <taxon>Spiralia</taxon>
        <taxon>Lophotrochozoa</taxon>
        <taxon>Mollusca</taxon>
        <taxon>Bivalvia</taxon>
        <taxon>Autobranchia</taxon>
        <taxon>Heteroconchia</taxon>
        <taxon>Euheterodonta</taxon>
        <taxon>Imparidentia</taxon>
        <taxon>Neoheterodontei</taxon>
        <taxon>Myida</taxon>
        <taxon>Dreissenoidea</taxon>
        <taxon>Dreissenidae</taxon>
        <taxon>Dreissena</taxon>
    </lineage>
</organism>
<dbReference type="Pfam" id="PF17900">
    <property type="entry name" value="Peptidase_M1_N"/>
    <property type="match status" value="1"/>
</dbReference>
<evidence type="ECO:0000256" key="1">
    <source>
        <dbReference type="ARBA" id="ARBA00004606"/>
    </source>
</evidence>
<keyword evidence="4" id="KW-0812">Transmembrane</keyword>
<keyword evidence="6" id="KW-0378">Hydrolase</keyword>
<feature type="domain" description="ERAP1-like C-terminal" evidence="16">
    <location>
        <begin position="2"/>
        <end position="70"/>
    </location>
</feature>
<evidence type="ECO:0000256" key="7">
    <source>
        <dbReference type="ARBA" id="ARBA00022833"/>
    </source>
</evidence>
<evidence type="ECO:0000256" key="10">
    <source>
        <dbReference type="ARBA" id="ARBA00023049"/>
    </source>
</evidence>
<evidence type="ECO:0000256" key="3">
    <source>
        <dbReference type="ARBA" id="ARBA00022670"/>
    </source>
</evidence>
<feature type="active site" description="Proton acceptor" evidence="13">
    <location>
        <position position="410"/>
    </location>
</feature>
<evidence type="ECO:0000259" key="17">
    <source>
        <dbReference type="Pfam" id="PF17900"/>
    </source>
</evidence>
<reference evidence="18" key="2">
    <citation type="submission" date="2020-11" db="EMBL/GenBank/DDBJ databases">
        <authorList>
            <person name="McCartney M.A."/>
            <person name="Auch B."/>
            <person name="Kono T."/>
            <person name="Mallez S."/>
            <person name="Becker A."/>
            <person name="Gohl D.M."/>
            <person name="Silverstein K.A.T."/>
            <person name="Koren S."/>
            <person name="Bechman K.B."/>
            <person name="Herman A."/>
            <person name="Abrahante J.E."/>
            <person name="Garbe J."/>
        </authorList>
    </citation>
    <scope>NUCLEOTIDE SEQUENCE</scope>
    <source>
        <strain evidence="18">Duluth1</strain>
        <tissue evidence="18">Whole animal</tissue>
    </source>
</reference>
<evidence type="ECO:0000256" key="14">
    <source>
        <dbReference type="PIRSR" id="PIRSR634016-3"/>
    </source>
</evidence>
<evidence type="ECO:0000256" key="4">
    <source>
        <dbReference type="ARBA" id="ARBA00022692"/>
    </source>
</evidence>
<evidence type="ECO:0000256" key="5">
    <source>
        <dbReference type="ARBA" id="ARBA00022723"/>
    </source>
</evidence>
<dbReference type="InterPro" id="IPR034016">
    <property type="entry name" value="M1_APN-typ"/>
</dbReference>
<proteinExistence type="inferred from homology"/>
<evidence type="ECO:0000313" key="18">
    <source>
        <dbReference type="EMBL" id="KAH3881112.1"/>
    </source>
</evidence>
<dbReference type="InterPro" id="IPR024571">
    <property type="entry name" value="ERAP1-like_C_dom"/>
</dbReference>
<evidence type="ECO:0000256" key="12">
    <source>
        <dbReference type="ARBA" id="ARBA00023180"/>
    </source>
</evidence>
<dbReference type="GO" id="GO:0043171">
    <property type="term" value="P:peptide catabolic process"/>
    <property type="evidence" value="ECO:0007669"/>
    <property type="project" value="TreeGrafter"/>
</dbReference>
<feature type="domain" description="Peptidase M1 membrane alanine aminopeptidase" evidence="15">
    <location>
        <begin position="338"/>
        <end position="413"/>
    </location>
</feature>
<dbReference type="PANTHER" id="PTHR11533:SF301">
    <property type="entry name" value="AMINOPEPTIDASE"/>
    <property type="match status" value="1"/>
</dbReference>
<evidence type="ECO:0000256" key="9">
    <source>
        <dbReference type="ARBA" id="ARBA00022989"/>
    </source>
</evidence>
<dbReference type="GO" id="GO:0006508">
    <property type="term" value="P:proteolysis"/>
    <property type="evidence" value="ECO:0007669"/>
    <property type="project" value="UniProtKB-KW"/>
</dbReference>
<keyword evidence="3" id="KW-0645">Protease</keyword>
<keyword evidence="9" id="KW-1133">Transmembrane helix</keyword>
<keyword evidence="8" id="KW-0735">Signal-anchor</keyword>
<dbReference type="Pfam" id="PF01433">
    <property type="entry name" value="Peptidase_M1"/>
    <property type="match status" value="1"/>
</dbReference>
<name>A0A9D4MTS6_DREPO</name>
<feature type="binding site" evidence="14">
    <location>
        <position position="409"/>
    </location>
    <ligand>
        <name>Zn(2+)</name>
        <dbReference type="ChEBI" id="CHEBI:29105"/>
        <note>catalytic</note>
    </ligand>
</feature>
<dbReference type="InterPro" id="IPR042097">
    <property type="entry name" value="Aminopeptidase_N-like_N_sf"/>
</dbReference>
<comment type="similarity">
    <text evidence="2">Belongs to the peptidase M1 family.</text>
</comment>
<dbReference type="InterPro" id="IPR050344">
    <property type="entry name" value="Peptidase_M1_aminopeptidases"/>
</dbReference>
<dbReference type="GO" id="GO:0005615">
    <property type="term" value="C:extracellular space"/>
    <property type="evidence" value="ECO:0007669"/>
    <property type="project" value="TreeGrafter"/>
</dbReference>
<dbReference type="EMBL" id="JAIWYP010000001">
    <property type="protein sequence ID" value="KAH3881112.1"/>
    <property type="molecule type" value="Genomic_DNA"/>
</dbReference>
<evidence type="ECO:0000256" key="8">
    <source>
        <dbReference type="ARBA" id="ARBA00022968"/>
    </source>
</evidence>
<dbReference type="InterPro" id="IPR001930">
    <property type="entry name" value="Peptidase_M1"/>
</dbReference>
<evidence type="ECO:0008006" key="20">
    <source>
        <dbReference type="Google" id="ProtNLM"/>
    </source>
</evidence>
<evidence type="ECO:0000259" key="15">
    <source>
        <dbReference type="Pfam" id="PF01433"/>
    </source>
</evidence>
<evidence type="ECO:0000256" key="2">
    <source>
        <dbReference type="ARBA" id="ARBA00010136"/>
    </source>
</evidence>
<dbReference type="GO" id="GO:0004230">
    <property type="term" value="F:glutamyl aminopeptidase activity"/>
    <property type="evidence" value="ECO:0007669"/>
    <property type="project" value="UniProtKB-EC"/>
</dbReference>
<keyword evidence="11" id="KW-0472">Membrane</keyword>
<accession>A0A9D4MTS6</accession>
<comment type="cofactor">
    <cofactor evidence="14">
        <name>Zn(2+)</name>
        <dbReference type="ChEBI" id="CHEBI:29105"/>
    </cofactor>
    <text evidence="14">Binds 1 zinc ion per subunit.</text>
</comment>
<reference evidence="18" key="1">
    <citation type="journal article" date="2019" name="bioRxiv">
        <title>The Genome of the Zebra Mussel, Dreissena polymorpha: A Resource for Invasive Species Research.</title>
        <authorList>
            <person name="McCartney M.A."/>
            <person name="Auch B."/>
            <person name="Kono T."/>
            <person name="Mallez S."/>
            <person name="Zhang Y."/>
            <person name="Obille A."/>
            <person name="Becker A."/>
            <person name="Abrahante J.E."/>
            <person name="Garbe J."/>
            <person name="Badalamenti J.P."/>
            <person name="Herman A."/>
            <person name="Mangelson H."/>
            <person name="Liachko I."/>
            <person name="Sullivan S."/>
            <person name="Sone E.D."/>
            <person name="Koren S."/>
            <person name="Silverstein K.A.T."/>
            <person name="Beckman K.B."/>
            <person name="Gohl D.M."/>
        </authorList>
    </citation>
    <scope>NUCLEOTIDE SEQUENCE</scope>
    <source>
        <strain evidence="18">Duluth1</strain>
        <tissue evidence="18">Whole animal</tissue>
    </source>
</reference>
<evidence type="ECO:0000313" key="19">
    <source>
        <dbReference type="Proteomes" id="UP000828390"/>
    </source>
</evidence>
<dbReference type="AlphaFoldDB" id="A0A9D4MTS6"/>
<dbReference type="PRINTS" id="PR00756">
    <property type="entry name" value="ALADIPTASE"/>
</dbReference>
<dbReference type="PANTHER" id="PTHR11533">
    <property type="entry name" value="PROTEASE M1 ZINC METALLOPROTEASE"/>
    <property type="match status" value="1"/>
</dbReference>
<dbReference type="InterPro" id="IPR014782">
    <property type="entry name" value="Peptidase_M1_dom"/>
</dbReference>
<keyword evidence="10" id="KW-0482">Metalloprotease</keyword>
<dbReference type="GO" id="GO:0042277">
    <property type="term" value="F:peptide binding"/>
    <property type="evidence" value="ECO:0007669"/>
    <property type="project" value="TreeGrafter"/>
</dbReference>
<dbReference type="SUPFAM" id="SSF63737">
    <property type="entry name" value="Leukotriene A4 hydrolase N-terminal domain"/>
    <property type="match status" value="1"/>
</dbReference>
<evidence type="ECO:0000259" key="16">
    <source>
        <dbReference type="Pfam" id="PF11838"/>
    </source>
</evidence>
<protein>
    <recommendedName>
        <fullName evidence="20">Aminopeptidase N</fullName>
    </recommendedName>
</protein>
<comment type="subcellular location">
    <subcellularLocation>
        <location evidence="1">Membrane</location>
        <topology evidence="1">Single-pass type II membrane protein</topology>
    </subcellularLocation>
</comment>
<dbReference type="Gene3D" id="1.25.50.20">
    <property type="match status" value="1"/>
</dbReference>
<evidence type="ECO:0000256" key="6">
    <source>
        <dbReference type="ARBA" id="ARBA00022801"/>
    </source>
</evidence>
<gene>
    <name evidence="18" type="ORF">DPMN_005034</name>
</gene>
<dbReference type="FunFam" id="1.10.390.10:FF:000033">
    <property type="entry name" value="Endoplasmic reticulum aminopeptidase 1b"/>
    <property type="match status" value="1"/>
</dbReference>
<keyword evidence="12" id="KW-0325">Glycoprotein</keyword>
<keyword evidence="5 14" id="KW-0479">Metal-binding</keyword>
<evidence type="ECO:0000256" key="11">
    <source>
        <dbReference type="ARBA" id="ARBA00023136"/>
    </source>
</evidence>